<organism evidence="5 6">
    <name type="scientific">Pseudoroseicyclus tamaricis</name>
    <dbReference type="NCBI Taxonomy" id="2705421"/>
    <lineage>
        <taxon>Bacteria</taxon>
        <taxon>Pseudomonadati</taxon>
        <taxon>Pseudomonadota</taxon>
        <taxon>Alphaproteobacteria</taxon>
        <taxon>Rhodobacterales</taxon>
        <taxon>Paracoccaceae</taxon>
        <taxon>Pseudoroseicyclus</taxon>
    </lineage>
</organism>
<comment type="caution">
    <text evidence="5">The sequence shown here is derived from an EMBL/GenBank/DDBJ whole genome shotgun (WGS) entry which is preliminary data.</text>
</comment>
<comment type="subcellular location">
    <subcellularLocation>
        <location evidence="1">Cell envelope</location>
    </subcellularLocation>
</comment>
<evidence type="ECO:0000313" key="5">
    <source>
        <dbReference type="EMBL" id="NDV01023.1"/>
    </source>
</evidence>
<dbReference type="Gene3D" id="1.20.1420.20">
    <property type="entry name" value="M75 peptidase, HXXE motif"/>
    <property type="match status" value="1"/>
</dbReference>
<dbReference type="Proteomes" id="UP000474757">
    <property type="component" value="Unassembled WGS sequence"/>
</dbReference>
<feature type="signal peptide" evidence="3">
    <location>
        <begin position="1"/>
        <end position="18"/>
    </location>
</feature>
<dbReference type="CDD" id="cd14657">
    <property type="entry name" value="Imelysin_IrpA-like"/>
    <property type="match status" value="1"/>
</dbReference>
<dbReference type="InterPro" id="IPR038352">
    <property type="entry name" value="Imelysin_sf"/>
</dbReference>
<evidence type="ECO:0000259" key="4">
    <source>
        <dbReference type="Pfam" id="PF09375"/>
    </source>
</evidence>
<dbReference type="RefSeq" id="WP_163892200.1">
    <property type="nucleotide sequence ID" value="NZ_JAAFYS010000002.1"/>
</dbReference>
<feature type="domain" description="Imelysin-like" evidence="4">
    <location>
        <begin position="33"/>
        <end position="384"/>
    </location>
</feature>
<keyword evidence="2 3" id="KW-0732">Signal</keyword>
<dbReference type="Pfam" id="PF09375">
    <property type="entry name" value="Peptidase_M75"/>
    <property type="match status" value="1"/>
</dbReference>
<dbReference type="GO" id="GO:0030313">
    <property type="term" value="C:cell envelope"/>
    <property type="evidence" value="ECO:0007669"/>
    <property type="project" value="UniProtKB-SubCell"/>
</dbReference>
<evidence type="ECO:0000256" key="1">
    <source>
        <dbReference type="ARBA" id="ARBA00004196"/>
    </source>
</evidence>
<accession>A0A6B2JI50</accession>
<keyword evidence="6" id="KW-1185">Reference proteome</keyword>
<evidence type="ECO:0000313" key="6">
    <source>
        <dbReference type="Proteomes" id="UP000474757"/>
    </source>
</evidence>
<evidence type="ECO:0000256" key="3">
    <source>
        <dbReference type="SAM" id="SignalP"/>
    </source>
</evidence>
<reference evidence="5 6" key="1">
    <citation type="submission" date="2020-02" db="EMBL/GenBank/DDBJ databases">
        <title>Pseudoroseicyclus tamarix, sp. nov., isolated from offshore sediment of a Tamarix chinensis forest.</title>
        <authorList>
            <person name="Gai Y."/>
        </authorList>
    </citation>
    <scope>NUCLEOTIDE SEQUENCE [LARGE SCALE GENOMIC DNA]</scope>
    <source>
        <strain evidence="5 6">CLL3-39</strain>
    </source>
</reference>
<dbReference type="InterPro" id="IPR018976">
    <property type="entry name" value="Imelysin-like"/>
</dbReference>
<dbReference type="EMBL" id="JAAGAB010000002">
    <property type="protein sequence ID" value="NDV01023.1"/>
    <property type="molecule type" value="Genomic_DNA"/>
</dbReference>
<sequence>MRLIAASALALSASAAMAQSPQDVAATYVDIAEAAYADAVDGAEALQAAVEALIAEPSEETLSAARAAWVASRPAYMQTEVFRFGNPIVDDWEGKVNAWPLDEGLIDYVDASYFGGAENSFADLNVIASESFTLNGEEVDAAEITPALLEETLQEAGGNEANVATGYHAVEFLLWGQDLTADADSAGDRPWTDFAAGEACTGGNCERRAEYLSTATDLLLSDLSWMAGQWEEGGEARAAVMEDSAPAVRILTGMGSLAYGEMAGERIKLGLLLQDPEEEHDCFSDNTPASHYGDVLGIANVWYGTYTGPDGEVVDGTGLGELVSAADAELAATFETQLEAALASADDLVARASGDSAYDMMLVQVDEEGNAVIAQLVEDLVAMSQSIERMSGVLDVEGVVMEGSDALDDEAAVFE</sequence>
<gene>
    <name evidence="5" type="ORF">GZA08_08585</name>
</gene>
<proteinExistence type="predicted"/>
<protein>
    <submittedName>
        <fullName evidence="5">Peptidase</fullName>
    </submittedName>
</protein>
<name>A0A6B2JI50_9RHOB</name>
<evidence type="ECO:0000256" key="2">
    <source>
        <dbReference type="ARBA" id="ARBA00022729"/>
    </source>
</evidence>
<feature type="chain" id="PRO_5025471366" evidence="3">
    <location>
        <begin position="19"/>
        <end position="415"/>
    </location>
</feature>
<dbReference type="AlphaFoldDB" id="A0A6B2JI50"/>